<evidence type="ECO:0000259" key="7">
    <source>
        <dbReference type="SMART" id="SM00833"/>
    </source>
</evidence>
<dbReference type="RefSeq" id="WP_015247807.1">
    <property type="nucleotide sequence ID" value="NC_019892.1"/>
</dbReference>
<protein>
    <submittedName>
        <fullName evidence="8">Putative GTPase, G3E family</fullName>
    </submittedName>
</protein>
<dbReference type="eggNOG" id="COG0523">
    <property type="taxonomic scope" value="Bacteria"/>
</dbReference>
<evidence type="ECO:0000256" key="4">
    <source>
        <dbReference type="ARBA" id="ARBA00034320"/>
    </source>
</evidence>
<dbReference type="InterPro" id="IPR003495">
    <property type="entry name" value="CobW/HypB/UreG_nucleotide-bd"/>
</dbReference>
<evidence type="ECO:0000256" key="1">
    <source>
        <dbReference type="ARBA" id="ARBA00022741"/>
    </source>
</evidence>
<organism evidence="8 9">
    <name type="scientific">Singulisphaera acidiphila (strain ATCC BAA-1392 / DSM 18658 / VKM B-2454 / MOB10)</name>
    <dbReference type="NCBI Taxonomy" id="886293"/>
    <lineage>
        <taxon>Bacteria</taxon>
        <taxon>Pseudomonadati</taxon>
        <taxon>Planctomycetota</taxon>
        <taxon>Planctomycetia</taxon>
        <taxon>Isosphaerales</taxon>
        <taxon>Isosphaeraceae</taxon>
        <taxon>Singulisphaera</taxon>
    </lineage>
</organism>
<dbReference type="PANTHER" id="PTHR43603:SF1">
    <property type="entry name" value="ZINC-REGULATED GTPASE METALLOPROTEIN ACTIVATOR 1"/>
    <property type="match status" value="1"/>
</dbReference>
<proteinExistence type="inferred from homology"/>
<dbReference type="EMBL" id="CP003364">
    <property type="protein sequence ID" value="AGA28691.1"/>
    <property type="molecule type" value="Genomic_DNA"/>
</dbReference>
<dbReference type="SMART" id="SM00833">
    <property type="entry name" value="CobW_C"/>
    <property type="match status" value="1"/>
</dbReference>
<keyword evidence="9" id="KW-1185">Reference proteome</keyword>
<dbReference type="Pfam" id="PF07683">
    <property type="entry name" value="CobW_C"/>
    <property type="match status" value="1"/>
</dbReference>
<keyword evidence="3" id="KW-0143">Chaperone</keyword>
<evidence type="ECO:0000313" key="8">
    <source>
        <dbReference type="EMBL" id="AGA28691.1"/>
    </source>
</evidence>
<dbReference type="GO" id="GO:0000166">
    <property type="term" value="F:nucleotide binding"/>
    <property type="evidence" value="ECO:0007669"/>
    <property type="project" value="UniProtKB-KW"/>
</dbReference>
<dbReference type="Proteomes" id="UP000010798">
    <property type="component" value="Chromosome"/>
</dbReference>
<comment type="function">
    <text evidence="5">Zinc chaperone that directly transfers zinc cofactor to target proteins, thereby activating them. Zinc is transferred from the CXCC motif in the GTPase domain to the zinc binding site in target proteins in a process requiring GTP hydrolysis.</text>
</comment>
<comment type="catalytic activity">
    <reaction evidence="6">
        <text>GTP + H2O = GDP + phosphate + H(+)</text>
        <dbReference type="Rhea" id="RHEA:19669"/>
        <dbReference type="ChEBI" id="CHEBI:15377"/>
        <dbReference type="ChEBI" id="CHEBI:15378"/>
        <dbReference type="ChEBI" id="CHEBI:37565"/>
        <dbReference type="ChEBI" id="CHEBI:43474"/>
        <dbReference type="ChEBI" id="CHEBI:58189"/>
    </reaction>
    <physiologicalReaction direction="left-to-right" evidence="6">
        <dbReference type="Rhea" id="RHEA:19670"/>
    </physiologicalReaction>
</comment>
<evidence type="ECO:0000313" key="9">
    <source>
        <dbReference type="Proteomes" id="UP000010798"/>
    </source>
</evidence>
<keyword evidence="1" id="KW-0547">Nucleotide-binding</keyword>
<reference evidence="8 9" key="1">
    <citation type="submission" date="2012-02" db="EMBL/GenBank/DDBJ databases">
        <title>Complete sequence of chromosome of Singulisphaera acidiphila DSM 18658.</title>
        <authorList>
            <consortium name="US DOE Joint Genome Institute (JGI-PGF)"/>
            <person name="Lucas S."/>
            <person name="Copeland A."/>
            <person name="Lapidus A."/>
            <person name="Glavina del Rio T."/>
            <person name="Dalin E."/>
            <person name="Tice H."/>
            <person name="Bruce D."/>
            <person name="Goodwin L."/>
            <person name="Pitluck S."/>
            <person name="Peters L."/>
            <person name="Ovchinnikova G."/>
            <person name="Chertkov O."/>
            <person name="Kyrpides N."/>
            <person name="Mavromatis K."/>
            <person name="Ivanova N."/>
            <person name="Brettin T."/>
            <person name="Detter J.C."/>
            <person name="Han C."/>
            <person name="Larimer F."/>
            <person name="Land M."/>
            <person name="Hauser L."/>
            <person name="Markowitz V."/>
            <person name="Cheng J.-F."/>
            <person name="Hugenholtz P."/>
            <person name="Woyke T."/>
            <person name="Wu D."/>
            <person name="Tindall B."/>
            <person name="Pomrenke H."/>
            <person name="Brambilla E."/>
            <person name="Klenk H.-P."/>
            <person name="Eisen J.A."/>
        </authorList>
    </citation>
    <scope>NUCLEOTIDE SEQUENCE [LARGE SCALE GENOMIC DNA]</scope>
    <source>
        <strain evidence="9">ATCC BAA-1392 / DSM 18658 / VKM B-2454 / MOB10</strain>
    </source>
</reference>
<dbReference type="STRING" id="886293.Sinac_4508"/>
<dbReference type="Pfam" id="PF02492">
    <property type="entry name" value="cobW"/>
    <property type="match status" value="1"/>
</dbReference>
<dbReference type="Gene3D" id="3.30.1220.10">
    <property type="entry name" value="CobW-like, C-terminal domain"/>
    <property type="match status" value="1"/>
</dbReference>
<dbReference type="InterPro" id="IPR011629">
    <property type="entry name" value="CobW-like_C"/>
</dbReference>
<evidence type="ECO:0000256" key="6">
    <source>
        <dbReference type="ARBA" id="ARBA00049117"/>
    </source>
</evidence>
<dbReference type="InterPro" id="IPR047920">
    <property type="entry name" value="ZigA-like"/>
</dbReference>
<sequence length="408" mass="45439">MSEKLPVTVLSGFLGAGKTTVLNHVLNNREGRKVAVIVNDMSEVNVDARLIRDGNALNRVEEKLVEMTNGCICCTLREDLLVEVGRLAREGRFDYLLIESTGISEPLPVAETFSFEDDEGRSLSDLARLDTMVTVVDAASFLADYLASEELTERGLALGEDDDRTVVDLLVDQVEFADVIVVNKVDRVSQAELEQLEALLRRLNPEAEIVRAAFGQVPLANVLDTGRFDFARAAQAPGWLKELRGEHVPETDEYGITSLVFRDRRPFHPRRFHDFLDEGFPGLLRGKGQFWIASRPDFVAGYSLAGGACRIEPIGRWLAAVPKSEWPEDLDECQAALDDWDDRFGDRLQELVFIGSELDQDQLRARLGACVLTDYEVATGESAWAKLEDPFAIWADEESALEHEDPTA</sequence>
<dbReference type="NCBIfam" id="NF038288">
    <property type="entry name" value="chaper_GTP_ZigA"/>
    <property type="match status" value="1"/>
</dbReference>
<dbReference type="Gene3D" id="3.40.50.300">
    <property type="entry name" value="P-loop containing nucleotide triphosphate hydrolases"/>
    <property type="match status" value="1"/>
</dbReference>
<evidence type="ECO:0000256" key="3">
    <source>
        <dbReference type="ARBA" id="ARBA00023186"/>
    </source>
</evidence>
<dbReference type="HOGENOM" id="CLU_017452_2_0_0"/>
<evidence type="ECO:0000256" key="5">
    <source>
        <dbReference type="ARBA" id="ARBA00045658"/>
    </source>
</evidence>
<dbReference type="InterPro" id="IPR027417">
    <property type="entry name" value="P-loop_NTPase"/>
</dbReference>
<dbReference type="OrthoDB" id="9808822at2"/>
<comment type="similarity">
    <text evidence="4">Belongs to the SIMIBI class G3E GTPase family. ZNG1 subfamily.</text>
</comment>
<dbReference type="GO" id="GO:0016787">
    <property type="term" value="F:hydrolase activity"/>
    <property type="evidence" value="ECO:0007669"/>
    <property type="project" value="UniProtKB-KW"/>
</dbReference>
<gene>
    <name evidence="8" type="ordered locus">Sinac_4508</name>
</gene>
<dbReference type="KEGG" id="saci:Sinac_4508"/>
<dbReference type="SUPFAM" id="SSF52540">
    <property type="entry name" value="P-loop containing nucleoside triphosphate hydrolases"/>
    <property type="match status" value="1"/>
</dbReference>
<dbReference type="PANTHER" id="PTHR43603">
    <property type="entry name" value="COBW DOMAIN-CONTAINING PROTEIN DDB_G0274527"/>
    <property type="match status" value="1"/>
</dbReference>
<keyword evidence="2" id="KW-0378">Hydrolase</keyword>
<feature type="domain" description="CobW C-terminal" evidence="7">
    <location>
        <begin position="256"/>
        <end position="371"/>
    </location>
</feature>
<dbReference type="CDD" id="cd03112">
    <property type="entry name" value="CobW-like"/>
    <property type="match status" value="1"/>
</dbReference>
<dbReference type="InterPro" id="IPR036627">
    <property type="entry name" value="CobW-likC_sf"/>
</dbReference>
<dbReference type="AlphaFoldDB" id="L0DJ41"/>
<dbReference type="InterPro" id="IPR051927">
    <property type="entry name" value="Zn_Chap_cDPG_Synth"/>
</dbReference>
<name>L0DJ41_SINAD</name>
<evidence type="ECO:0000256" key="2">
    <source>
        <dbReference type="ARBA" id="ARBA00022801"/>
    </source>
</evidence>
<accession>L0DJ41</accession>